<gene>
    <name evidence="2" type="ORF">BTGOE4_59770</name>
</gene>
<keyword evidence="1" id="KW-0812">Transmembrane</keyword>
<comment type="caution">
    <text evidence="2">The sequence shown here is derived from an EMBL/GenBank/DDBJ whole genome shotgun (WGS) entry which is preliminary data.</text>
</comment>
<keyword evidence="1" id="KW-0472">Membrane</keyword>
<evidence type="ECO:0000313" key="3">
    <source>
        <dbReference type="Proteomes" id="UP000175994"/>
    </source>
</evidence>
<dbReference type="Proteomes" id="UP000175994">
    <property type="component" value="Unassembled WGS sequence"/>
</dbReference>
<sequence length="95" mass="10559">MKQPQQTPKKIEAYLPTTGGKAENPYIKWIGLVCVVLGLIGAVFAVRKLNLNMKEYEAHFSEIDANPLGFAIGCRNACILVIPIWIVVFWIGSKI</sequence>
<dbReference type="AlphaFoldDB" id="A0A9X5MZF4"/>
<evidence type="ECO:0000256" key="1">
    <source>
        <dbReference type="SAM" id="Phobius"/>
    </source>
</evidence>
<accession>A0A9X5MZF4</accession>
<name>A0A9X5MZF4_BACTU</name>
<organism evidence="2 3">
    <name type="scientific">Bacillus thuringiensis</name>
    <dbReference type="NCBI Taxonomy" id="1428"/>
    <lineage>
        <taxon>Bacteria</taxon>
        <taxon>Bacillati</taxon>
        <taxon>Bacillota</taxon>
        <taxon>Bacilli</taxon>
        <taxon>Bacillales</taxon>
        <taxon>Bacillaceae</taxon>
        <taxon>Bacillus</taxon>
        <taxon>Bacillus cereus group</taxon>
    </lineage>
</organism>
<dbReference type="EMBL" id="LXLI01000041">
    <property type="protein sequence ID" value="OFC88516.1"/>
    <property type="molecule type" value="Genomic_DNA"/>
</dbReference>
<feature type="transmembrane region" description="Helical" evidence="1">
    <location>
        <begin position="67"/>
        <end position="91"/>
    </location>
</feature>
<protein>
    <submittedName>
        <fullName evidence="2">Uncharacterized protein</fullName>
    </submittedName>
</protein>
<feature type="transmembrane region" description="Helical" evidence="1">
    <location>
        <begin position="26"/>
        <end position="46"/>
    </location>
</feature>
<proteinExistence type="predicted"/>
<keyword evidence="1" id="KW-1133">Transmembrane helix</keyword>
<reference evidence="2 3" key="1">
    <citation type="submission" date="2016-04" db="EMBL/GenBank/DDBJ databases">
        <title>Bacillus thuringiensis and Bacillus weihenstephanensis as novel biocontrol agents of wilt causing Verticillium species.</title>
        <authorList>
            <person name="Hollensteiner J."/>
            <person name="Wemheuer F."/>
            <person name="Harting R."/>
            <person name="Kolarzyk A."/>
            <person name="Diaz-Valerio S."/>
            <person name="Poehlein A."/>
            <person name="Brzuszkiewicz E."/>
            <person name="Nesemann K."/>
            <person name="Braus-Stromeyer S."/>
            <person name="Braus G."/>
            <person name="Daniel R."/>
            <person name="Liesegang H."/>
        </authorList>
    </citation>
    <scope>NUCLEOTIDE SEQUENCE [LARGE SCALE GENOMIC DNA]</scope>
    <source>
        <strain evidence="2 3">GOE4</strain>
    </source>
</reference>
<evidence type="ECO:0000313" key="2">
    <source>
        <dbReference type="EMBL" id="OFC88516.1"/>
    </source>
</evidence>
<dbReference type="NCBIfam" id="TIGR01167">
    <property type="entry name" value="LPXTG_anchor"/>
    <property type="match status" value="1"/>
</dbReference>